<protein>
    <submittedName>
        <fullName evidence="1">30S ribosomal protein S6 modification protein</fullName>
    </submittedName>
</protein>
<dbReference type="EMBL" id="LHPJ01000007">
    <property type="protein sequence ID" value="KOO03518.1"/>
    <property type="molecule type" value="Genomic_DNA"/>
</dbReference>
<sequence>MFHHSKILVWYQIAGQKVILGEAVSNECFDAISLWLTAPEEADQEGGLGYRLSLFDDDGRQIANKAVSMLTADALLSGSNKTSVTRY</sequence>
<dbReference type="RefSeq" id="WP_053395506.1">
    <property type="nucleotide sequence ID" value="NZ_LHPJ01000007.1"/>
</dbReference>
<keyword evidence="2" id="KW-1185">Reference proteome</keyword>
<dbReference type="OrthoDB" id="5879601at2"/>
<dbReference type="AlphaFoldDB" id="A0A0M0HPF0"/>
<reference evidence="2" key="1">
    <citation type="submission" date="2015-08" db="EMBL/GenBank/DDBJ databases">
        <title>Vibrio galatheae sp. nov., a novel member of the Vibrionaceae family isolated from the Solomon Islands.</title>
        <authorList>
            <person name="Giubergia S."/>
            <person name="Machado H."/>
            <person name="Mateiu R.V."/>
            <person name="Gram L."/>
        </authorList>
    </citation>
    <scope>NUCLEOTIDE SEQUENCE [LARGE SCALE GENOMIC DNA]</scope>
    <source>
        <strain evidence="2">DSM 19584</strain>
    </source>
</reference>
<gene>
    <name evidence="1" type="ORF">AKJ17_09215</name>
</gene>
<dbReference type="PATRIC" id="fig|693.5.peg.1886"/>
<organism evidence="1 2">
    <name type="scientific">Vibrio nereis</name>
    <dbReference type="NCBI Taxonomy" id="693"/>
    <lineage>
        <taxon>Bacteria</taxon>
        <taxon>Pseudomonadati</taxon>
        <taxon>Pseudomonadota</taxon>
        <taxon>Gammaproteobacteria</taxon>
        <taxon>Vibrionales</taxon>
        <taxon>Vibrionaceae</taxon>
        <taxon>Vibrio</taxon>
    </lineage>
</organism>
<name>A0A0M0HPF0_VIBNE</name>
<dbReference type="Proteomes" id="UP000037515">
    <property type="component" value="Unassembled WGS sequence"/>
</dbReference>
<comment type="caution">
    <text evidence="1">The sequence shown here is derived from an EMBL/GenBank/DDBJ whole genome shotgun (WGS) entry which is preliminary data.</text>
</comment>
<proteinExistence type="predicted"/>
<evidence type="ECO:0000313" key="2">
    <source>
        <dbReference type="Proteomes" id="UP000037515"/>
    </source>
</evidence>
<evidence type="ECO:0000313" key="1">
    <source>
        <dbReference type="EMBL" id="KOO03518.1"/>
    </source>
</evidence>
<accession>A0A0M0HPF0</accession>